<dbReference type="STRING" id="1798512.A3A39_01000"/>
<dbReference type="Proteomes" id="UP000177372">
    <property type="component" value="Unassembled WGS sequence"/>
</dbReference>
<name>A0A1F6F260_9BACT</name>
<dbReference type="SMART" id="SM00089">
    <property type="entry name" value="PKD"/>
    <property type="match status" value="1"/>
</dbReference>
<keyword evidence="1" id="KW-0732">Signal</keyword>
<evidence type="ECO:0000259" key="2">
    <source>
        <dbReference type="PROSITE" id="PS50093"/>
    </source>
</evidence>
<dbReference type="SUPFAM" id="SSF81296">
    <property type="entry name" value="E set domains"/>
    <property type="match status" value="2"/>
</dbReference>
<dbReference type="Gene3D" id="1.10.101.10">
    <property type="entry name" value="PGBD-like superfamily/PGBD"/>
    <property type="match status" value="1"/>
</dbReference>
<dbReference type="SUPFAM" id="SSF47090">
    <property type="entry name" value="PGBD-like"/>
    <property type="match status" value="1"/>
</dbReference>
<dbReference type="SUPFAM" id="SSF49299">
    <property type="entry name" value="PKD domain"/>
    <property type="match status" value="1"/>
</dbReference>
<dbReference type="Pfam" id="PF00801">
    <property type="entry name" value="PKD"/>
    <property type="match status" value="1"/>
</dbReference>
<dbReference type="InterPro" id="IPR036365">
    <property type="entry name" value="PGBD-like_sf"/>
</dbReference>
<dbReference type="Gene3D" id="2.60.40.10">
    <property type="entry name" value="Immunoglobulins"/>
    <property type="match status" value="4"/>
</dbReference>
<dbReference type="Pfam" id="PF01833">
    <property type="entry name" value="TIG"/>
    <property type="match status" value="3"/>
</dbReference>
<dbReference type="PROSITE" id="PS50093">
    <property type="entry name" value="PKD"/>
    <property type="match status" value="1"/>
</dbReference>
<feature type="chain" id="PRO_5009524307" description="PKD domain-containing protein" evidence="1">
    <location>
        <begin position="22"/>
        <end position="572"/>
    </location>
</feature>
<dbReference type="InterPro" id="IPR014756">
    <property type="entry name" value="Ig_E-set"/>
</dbReference>
<protein>
    <recommendedName>
        <fullName evidence="2">PKD domain-containing protein</fullName>
    </recommendedName>
</protein>
<dbReference type="InterPro" id="IPR002909">
    <property type="entry name" value="IPT_dom"/>
</dbReference>
<dbReference type="InterPro" id="IPR036366">
    <property type="entry name" value="PGBDSf"/>
</dbReference>
<evidence type="ECO:0000256" key="1">
    <source>
        <dbReference type="SAM" id="SignalP"/>
    </source>
</evidence>
<dbReference type="AlphaFoldDB" id="A0A1F6F260"/>
<dbReference type="Pfam" id="PF01471">
    <property type="entry name" value="PG_binding_1"/>
    <property type="match status" value="1"/>
</dbReference>
<proteinExistence type="predicted"/>
<dbReference type="InterPro" id="IPR013783">
    <property type="entry name" value="Ig-like_fold"/>
</dbReference>
<dbReference type="CDD" id="cd00146">
    <property type="entry name" value="PKD"/>
    <property type="match status" value="1"/>
</dbReference>
<reference evidence="3 4" key="1">
    <citation type="journal article" date="2016" name="Nat. Commun.">
        <title>Thousands of microbial genomes shed light on interconnected biogeochemical processes in an aquifer system.</title>
        <authorList>
            <person name="Anantharaman K."/>
            <person name="Brown C.T."/>
            <person name="Hug L.A."/>
            <person name="Sharon I."/>
            <person name="Castelle C.J."/>
            <person name="Probst A.J."/>
            <person name="Thomas B.C."/>
            <person name="Singh A."/>
            <person name="Wilkins M.J."/>
            <person name="Karaoz U."/>
            <person name="Brodie E.L."/>
            <person name="Williams K.H."/>
            <person name="Hubbard S.S."/>
            <person name="Banfield J.F."/>
        </authorList>
    </citation>
    <scope>NUCLEOTIDE SEQUENCE [LARGE SCALE GENOMIC DNA]</scope>
</reference>
<accession>A0A1F6F260</accession>
<dbReference type="InterPro" id="IPR022409">
    <property type="entry name" value="PKD/Chitinase_dom"/>
</dbReference>
<evidence type="ECO:0000313" key="3">
    <source>
        <dbReference type="EMBL" id="OGG79946.1"/>
    </source>
</evidence>
<dbReference type="InterPro" id="IPR035986">
    <property type="entry name" value="PKD_dom_sf"/>
</dbReference>
<dbReference type="EMBL" id="MFLZ01000015">
    <property type="protein sequence ID" value="OGG79946.1"/>
    <property type="molecule type" value="Genomic_DNA"/>
</dbReference>
<dbReference type="InterPro" id="IPR002477">
    <property type="entry name" value="Peptidoglycan-bd-like"/>
</dbReference>
<feature type="domain" description="PKD" evidence="2">
    <location>
        <begin position="403"/>
        <end position="467"/>
    </location>
</feature>
<dbReference type="InterPro" id="IPR000601">
    <property type="entry name" value="PKD_dom"/>
</dbReference>
<sequence length="572" mass="59063">MQKVALIPALVVLLLAGTVSAQTYFPPAFGAPAYTPAPVSTSGCVVLTSDLSFGSRGSEVTKLQQFLVAQNYPGGGSWMITGYFGQATVQAVRNFQQTAGLSMTGSLDSATRSAIQTRSCGFETPFPPSHAAPAPVTYPTPYPYTTPSYLPTLPSTYPTYPFGSVSISSLSTYSAQVGTSVTIYGTGFDAYGNTVHVGGSTATAYGSGGTSLTFTVPSLSQGTYSVYVTNSRGTSNSLSLTVSQTPSVCAPSYYQWQLWSQPCGIYSNVVLDHLSPNWASAGSTVTIRGNGFSSVGNTIYFGESVIANVASTNNGTTMTFMIPSQIQTPYGFQQVLPGNYPVRVVNATGAQSNSLTLSVTMQGSSSLSIADVSGPTSINLGAQGTWIVVVNVPYGAYLSTTVTWGDGSPSYTPVVAPPYAFGMQQTLTFTHVYNSAGTYTITFTVSSSRGGNSVTATKTVTVISTGGGSGPLNLNSLAPMQGAVGTTVTLYGSGFASTDNVVHFGIGGSRSVSSTNSGTQIAYAVPTNVSACDLIAPGYFCGAPVQTVTPGTYPVYVTNSTGATNIVYFTVQ</sequence>
<gene>
    <name evidence="3" type="ORF">A3A39_01000</name>
</gene>
<feature type="signal peptide" evidence="1">
    <location>
        <begin position="1"/>
        <end position="21"/>
    </location>
</feature>
<comment type="caution">
    <text evidence="3">The sequence shown here is derived from an EMBL/GenBank/DDBJ whole genome shotgun (WGS) entry which is preliminary data.</text>
</comment>
<organism evidence="3 4">
    <name type="scientific">Candidatus Kaiserbacteria bacterium RIFCSPLOWO2_01_FULL_54_13</name>
    <dbReference type="NCBI Taxonomy" id="1798512"/>
    <lineage>
        <taxon>Bacteria</taxon>
        <taxon>Candidatus Kaiseribacteriota</taxon>
    </lineage>
</organism>
<evidence type="ECO:0000313" key="4">
    <source>
        <dbReference type="Proteomes" id="UP000177372"/>
    </source>
</evidence>